<dbReference type="PIRSF" id="PIRSF011444">
    <property type="entry name" value="DUF1287"/>
    <property type="match status" value="1"/>
</dbReference>
<dbReference type="EMBL" id="VAUV01000015">
    <property type="protein sequence ID" value="TLD69243.1"/>
    <property type="molecule type" value="Genomic_DNA"/>
</dbReference>
<reference evidence="2 3" key="1">
    <citation type="submission" date="2019-05" db="EMBL/GenBank/DDBJ databases">
        <title>Verrucobacter flavum gen. nov., sp. nov. a new member of the family Verrucomicrobiaceae.</title>
        <authorList>
            <person name="Szuroczki S."/>
            <person name="Abbaszade G."/>
            <person name="Szabo A."/>
            <person name="Felfoldi T."/>
            <person name="Schumann P."/>
            <person name="Boka K."/>
            <person name="Keki Z."/>
            <person name="Toumi M."/>
            <person name="Toth E."/>
        </authorList>
    </citation>
    <scope>NUCLEOTIDE SEQUENCE [LARGE SCALE GENOMIC DNA]</scope>
    <source>
        <strain evidence="2 3">MG-N-17</strain>
    </source>
</reference>
<feature type="signal peptide" evidence="1">
    <location>
        <begin position="1"/>
        <end position="21"/>
    </location>
</feature>
<keyword evidence="1" id="KW-0732">Signal</keyword>
<evidence type="ECO:0000313" key="3">
    <source>
        <dbReference type="Proteomes" id="UP000306196"/>
    </source>
</evidence>
<dbReference type="RefSeq" id="WP_138087929.1">
    <property type="nucleotide sequence ID" value="NZ_VAUV01000015.1"/>
</dbReference>
<dbReference type="Proteomes" id="UP000306196">
    <property type="component" value="Unassembled WGS sequence"/>
</dbReference>
<evidence type="ECO:0000256" key="1">
    <source>
        <dbReference type="SAM" id="SignalP"/>
    </source>
</evidence>
<comment type="caution">
    <text evidence="2">The sequence shown here is derived from an EMBL/GenBank/DDBJ whole genome shotgun (WGS) entry which is preliminary data.</text>
</comment>
<protein>
    <submittedName>
        <fullName evidence="2">DUF1287 domain-containing protein</fullName>
    </submittedName>
</protein>
<accession>A0A5R8KA92</accession>
<gene>
    <name evidence="2" type="ORF">FEM03_19290</name>
</gene>
<organism evidence="2 3">
    <name type="scientific">Phragmitibacter flavus</name>
    <dbReference type="NCBI Taxonomy" id="2576071"/>
    <lineage>
        <taxon>Bacteria</taxon>
        <taxon>Pseudomonadati</taxon>
        <taxon>Verrucomicrobiota</taxon>
        <taxon>Verrucomicrobiia</taxon>
        <taxon>Verrucomicrobiales</taxon>
        <taxon>Verrucomicrobiaceae</taxon>
        <taxon>Phragmitibacter</taxon>
    </lineage>
</organism>
<keyword evidence="3" id="KW-1185">Reference proteome</keyword>
<evidence type="ECO:0000313" key="2">
    <source>
        <dbReference type="EMBL" id="TLD69243.1"/>
    </source>
</evidence>
<dbReference type="Pfam" id="PF06940">
    <property type="entry name" value="DUF1287"/>
    <property type="match status" value="1"/>
</dbReference>
<sequence>MHPILSITLHLFLTLTTPLLADQSPAQKLINSARKQIGVTTHYDPAYVSLTYPNGDLPKERGVCTDVVIRAMRDALNLDLQKLVHEDMRANFAKSPKIWGLKRPDKNIDHRRVPNLQVYLTRHHQKLKATTDPANYQPGDLVTCLVGGNLPHIMIVSDKKSATGTYLIIHNIGTGTQEEDRLFQFPLTGHYRLR</sequence>
<dbReference type="InterPro" id="IPR009706">
    <property type="entry name" value="DUF1287"/>
</dbReference>
<name>A0A5R8KA92_9BACT</name>
<dbReference type="OrthoDB" id="114026at2"/>
<dbReference type="AlphaFoldDB" id="A0A5R8KA92"/>
<feature type="chain" id="PRO_5024426317" evidence="1">
    <location>
        <begin position="22"/>
        <end position="194"/>
    </location>
</feature>
<proteinExistence type="predicted"/>